<keyword evidence="2" id="KW-1185">Reference proteome</keyword>
<comment type="caution">
    <text evidence="1">The sequence shown here is derived from an EMBL/GenBank/DDBJ whole genome shotgun (WGS) entry which is preliminary data.</text>
</comment>
<feature type="non-terminal residue" evidence="1">
    <location>
        <position position="1"/>
    </location>
</feature>
<protein>
    <submittedName>
        <fullName evidence="1">Pentatricopeptide repeat</fullName>
    </submittedName>
</protein>
<dbReference type="PANTHER" id="PTHR47594:SF4">
    <property type="entry name" value="OS04G0475500 PROTEIN"/>
    <property type="match status" value="1"/>
</dbReference>
<dbReference type="GO" id="GO:0009658">
    <property type="term" value="P:chloroplast organization"/>
    <property type="evidence" value="ECO:0007669"/>
    <property type="project" value="InterPro"/>
</dbReference>
<reference evidence="1 2" key="1">
    <citation type="submission" date="2020-06" db="EMBL/GenBank/DDBJ databases">
        <title>Transcriptomic and genomic resources for Thalictrum thalictroides and T. hernandezii: Facilitating candidate gene discovery in an emerging model plant lineage.</title>
        <authorList>
            <person name="Arias T."/>
            <person name="Riano-Pachon D.M."/>
            <person name="Di Stilio V.S."/>
        </authorList>
    </citation>
    <scope>NUCLEOTIDE SEQUENCE [LARGE SCALE GENOMIC DNA]</scope>
    <source>
        <strain evidence="2">cv. WT478/WT964</strain>
        <tissue evidence="1">Leaves</tissue>
    </source>
</reference>
<dbReference type="Gene3D" id="1.25.40.10">
    <property type="entry name" value="Tetratricopeptide repeat domain"/>
    <property type="match status" value="1"/>
</dbReference>
<evidence type="ECO:0000313" key="2">
    <source>
        <dbReference type="Proteomes" id="UP000554482"/>
    </source>
</evidence>
<gene>
    <name evidence="1" type="ORF">FRX31_026163</name>
</gene>
<dbReference type="InterPro" id="IPR011990">
    <property type="entry name" value="TPR-like_helical_dom_sf"/>
</dbReference>
<proteinExistence type="predicted"/>
<organism evidence="1 2">
    <name type="scientific">Thalictrum thalictroides</name>
    <name type="common">Rue-anemone</name>
    <name type="synonym">Anemone thalictroides</name>
    <dbReference type="NCBI Taxonomy" id="46969"/>
    <lineage>
        <taxon>Eukaryota</taxon>
        <taxon>Viridiplantae</taxon>
        <taxon>Streptophyta</taxon>
        <taxon>Embryophyta</taxon>
        <taxon>Tracheophyta</taxon>
        <taxon>Spermatophyta</taxon>
        <taxon>Magnoliopsida</taxon>
        <taxon>Ranunculales</taxon>
        <taxon>Ranunculaceae</taxon>
        <taxon>Thalictroideae</taxon>
        <taxon>Thalictrum</taxon>
    </lineage>
</organism>
<dbReference type="AlphaFoldDB" id="A0A7J6VJ98"/>
<sequence>VFEDVRKEYWYKPQLLLYANMIHMLANNNLLEKVDLLLFYLKIEMLRLDADINTEGFNVLLQTLMDYSFTTHAMECFQLMKEVKCDLNEATFKILVIGLESKGETGLSSMLRQEAQKYIGWPLECLEQKEEMS</sequence>
<dbReference type="Proteomes" id="UP000554482">
    <property type="component" value="Unassembled WGS sequence"/>
</dbReference>
<dbReference type="OrthoDB" id="662260at2759"/>
<dbReference type="PANTHER" id="PTHR47594">
    <property type="entry name" value="PPR CONTAINING PLANT-LIKE PROTEIN"/>
    <property type="match status" value="1"/>
</dbReference>
<accession>A0A7J6VJ98</accession>
<name>A0A7J6VJ98_THATH</name>
<dbReference type="GO" id="GO:0003723">
    <property type="term" value="F:RNA binding"/>
    <property type="evidence" value="ECO:0007669"/>
    <property type="project" value="InterPro"/>
</dbReference>
<evidence type="ECO:0000313" key="1">
    <source>
        <dbReference type="EMBL" id="KAF5184250.1"/>
    </source>
</evidence>
<dbReference type="GO" id="GO:0000373">
    <property type="term" value="P:Group II intron splicing"/>
    <property type="evidence" value="ECO:0007669"/>
    <property type="project" value="InterPro"/>
</dbReference>
<dbReference type="EMBL" id="JABWDY010032356">
    <property type="protein sequence ID" value="KAF5184250.1"/>
    <property type="molecule type" value="Genomic_DNA"/>
</dbReference>
<dbReference type="InterPro" id="IPR044190">
    <property type="entry name" value="THA8-like"/>
</dbReference>